<dbReference type="AlphaFoldDB" id="W9C5F5"/>
<keyword evidence="5 7" id="KW-0472">Membrane</keyword>
<dbReference type="Pfam" id="PF07690">
    <property type="entry name" value="MFS_1"/>
    <property type="match status" value="1"/>
</dbReference>
<feature type="transmembrane region" description="Helical" evidence="7">
    <location>
        <begin position="174"/>
        <end position="195"/>
    </location>
</feature>
<dbReference type="HOGENOM" id="CLU_001265_54_6_1"/>
<comment type="caution">
    <text evidence="9">The sequence shown here is derived from an EMBL/GenBank/DDBJ whole genome shotgun (WGS) entry which is preliminary data.</text>
</comment>
<gene>
    <name evidence="9" type="ORF">SBOR_7639</name>
</gene>
<feature type="compositionally biased region" description="Polar residues" evidence="6">
    <location>
        <begin position="1"/>
        <end position="10"/>
    </location>
</feature>
<dbReference type="PRINTS" id="PR01035">
    <property type="entry name" value="TCRTETA"/>
</dbReference>
<evidence type="ECO:0000313" key="9">
    <source>
        <dbReference type="EMBL" id="ESZ91982.1"/>
    </source>
</evidence>
<dbReference type="Proteomes" id="UP000019487">
    <property type="component" value="Unassembled WGS sequence"/>
</dbReference>
<organism evidence="9 10">
    <name type="scientific">Sclerotinia borealis (strain F-4128)</name>
    <dbReference type="NCBI Taxonomy" id="1432307"/>
    <lineage>
        <taxon>Eukaryota</taxon>
        <taxon>Fungi</taxon>
        <taxon>Dikarya</taxon>
        <taxon>Ascomycota</taxon>
        <taxon>Pezizomycotina</taxon>
        <taxon>Leotiomycetes</taxon>
        <taxon>Helotiales</taxon>
        <taxon>Sclerotiniaceae</taxon>
        <taxon>Sclerotinia</taxon>
    </lineage>
</organism>
<evidence type="ECO:0000256" key="6">
    <source>
        <dbReference type="SAM" id="MobiDB-lite"/>
    </source>
</evidence>
<evidence type="ECO:0000256" key="1">
    <source>
        <dbReference type="ARBA" id="ARBA00004141"/>
    </source>
</evidence>
<keyword evidence="10" id="KW-1185">Reference proteome</keyword>
<feature type="transmembrane region" description="Helical" evidence="7">
    <location>
        <begin position="441"/>
        <end position="467"/>
    </location>
</feature>
<dbReference type="PROSITE" id="PS50850">
    <property type="entry name" value="MFS"/>
    <property type="match status" value="1"/>
</dbReference>
<feature type="transmembrane region" description="Helical" evidence="7">
    <location>
        <begin position="473"/>
        <end position="497"/>
    </location>
</feature>
<keyword evidence="4 7" id="KW-1133">Transmembrane helix</keyword>
<dbReference type="EMBL" id="AYSA01000441">
    <property type="protein sequence ID" value="ESZ91982.1"/>
    <property type="molecule type" value="Genomic_DNA"/>
</dbReference>
<sequence>MSRANSSTPESNEREPLLARAPRTEPTDVSVHPRVDVCDALITGSRSIKPGASSRSSDVDQDQDQDAEEEGNEGNEEEDNTPLPLGQILSLCYIRLVEPIAFFSIFAFLNQMLWEIGDVEQGEESLFSITEMMLMVHWGRASDKFGRKPIMIISLLGISLATGVFGFGRSIWQLVIFRCVAGLFAGTIVTVRTMISENSTKNTQARAFSYFSVAGNMGILIGPLIGGALSEPAKQYPSIFGGIAFFQQSPFALPTICTGLFALSAAFVATFFIKETLGKKTYQKVGAHDGMTMRELLKFPGVARCVYIYCHLGLMGTVYTSVLPVFWFTPISLGGLGFTPLRISLFMALAGFSQAFWMIVVFPPLHTRIGTVGVLRACAFFWPFLFAFCPFANFLLRMGYERTFWVVYPLSMSMGVGVSMAFTCGQLALNDIAPSSQTLGTLNSIALAVTSGTRAFVPALFTIIFAYGVTHQILWGYFIWVFEVLVAVGLVVAVPFLPKEAYGRGKGKI</sequence>
<name>W9C5F5_SCLBF</name>
<keyword evidence="2" id="KW-0813">Transport</keyword>
<feature type="domain" description="Major facilitator superfamily (MFS) profile" evidence="8">
    <location>
        <begin position="79"/>
        <end position="501"/>
    </location>
</feature>
<dbReference type="InterPro" id="IPR036259">
    <property type="entry name" value="MFS_trans_sf"/>
</dbReference>
<keyword evidence="3 7" id="KW-0812">Transmembrane</keyword>
<dbReference type="InterPro" id="IPR020846">
    <property type="entry name" value="MFS_dom"/>
</dbReference>
<reference evidence="9 10" key="1">
    <citation type="journal article" date="2014" name="Genome Announc.">
        <title>Draft genome sequence of Sclerotinia borealis, a psychrophilic plant pathogenic fungus.</title>
        <authorList>
            <person name="Mardanov A.V."/>
            <person name="Beletsky A.V."/>
            <person name="Kadnikov V.V."/>
            <person name="Ignatov A.N."/>
            <person name="Ravin N.V."/>
        </authorList>
    </citation>
    <scope>NUCLEOTIDE SEQUENCE [LARGE SCALE GENOMIC DNA]</scope>
    <source>
        <strain evidence="10">F-4157</strain>
    </source>
</reference>
<protein>
    <recommendedName>
        <fullName evidence="8">Major facilitator superfamily (MFS) profile domain-containing protein</fullName>
    </recommendedName>
</protein>
<dbReference type="GO" id="GO:0016020">
    <property type="term" value="C:membrane"/>
    <property type="evidence" value="ECO:0007669"/>
    <property type="project" value="UniProtKB-SubCell"/>
</dbReference>
<dbReference type="Gene3D" id="1.20.1250.20">
    <property type="entry name" value="MFS general substrate transporter like domains"/>
    <property type="match status" value="1"/>
</dbReference>
<evidence type="ECO:0000256" key="5">
    <source>
        <dbReference type="ARBA" id="ARBA00023136"/>
    </source>
</evidence>
<comment type="subcellular location">
    <subcellularLocation>
        <location evidence="1">Membrane</location>
        <topology evidence="1">Multi-pass membrane protein</topology>
    </subcellularLocation>
</comment>
<feature type="transmembrane region" description="Helical" evidence="7">
    <location>
        <begin position="341"/>
        <end position="362"/>
    </location>
</feature>
<dbReference type="InterPro" id="IPR001958">
    <property type="entry name" value="Tet-R_TetA/multi-R_MdtG-like"/>
</dbReference>
<proteinExistence type="predicted"/>
<evidence type="ECO:0000256" key="4">
    <source>
        <dbReference type="ARBA" id="ARBA00022989"/>
    </source>
</evidence>
<feature type="compositionally biased region" description="Acidic residues" evidence="6">
    <location>
        <begin position="59"/>
        <end position="80"/>
    </location>
</feature>
<evidence type="ECO:0000313" key="10">
    <source>
        <dbReference type="Proteomes" id="UP000019487"/>
    </source>
</evidence>
<dbReference type="InterPro" id="IPR011701">
    <property type="entry name" value="MFS"/>
</dbReference>
<feature type="transmembrane region" description="Helical" evidence="7">
    <location>
        <begin position="374"/>
        <end position="396"/>
    </location>
</feature>
<evidence type="ECO:0000256" key="7">
    <source>
        <dbReference type="SAM" id="Phobius"/>
    </source>
</evidence>
<accession>W9C5F5</accession>
<dbReference type="GO" id="GO:0022857">
    <property type="term" value="F:transmembrane transporter activity"/>
    <property type="evidence" value="ECO:0007669"/>
    <property type="project" value="InterPro"/>
</dbReference>
<feature type="region of interest" description="Disordered" evidence="6">
    <location>
        <begin position="46"/>
        <end position="81"/>
    </location>
</feature>
<feature type="transmembrane region" description="Helical" evidence="7">
    <location>
        <begin position="408"/>
        <end position="429"/>
    </location>
</feature>
<feature type="transmembrane region" description="Helical" evidence="7">
    <location>
        <begin position="207"/>
        <end position="230"/>
    </location>
</feature>
<feature type="transmembrane region" description="Helical" evidence="7">
    <location>
        <begin position="150"/>
        <end position="168"/>
    </location>
</feature>
<feature type="transmembrane region" description="Helical" evidence="7">
    <location>
        <begin position="250"/>
        <end position="273"/>
    </location>
</feature>
<dbReference type="SUPFAM" id="SSF103473">
    <property type="entry name" value="MFS general substrate transporter"/>
    <property type="match status" value="1"/>
</dbReference>
<dbReference type="CDD" id="cd17330">
    <property type="entry name" value="MFS_SLC46_TetA_like"/>
    <property type="match status" value="1"/>
</dbReference>
<evidence type="ECO:0000256" key="2">
    <source>
        <dbReference type="ARBA" id="ARBA00022448"/>
    </source>
</evidence>
<dbReference type="PANTHER" id="PTHR23504">
    <property type="entry name" value="MAJOR FACILITATOR SUPERFAMILY DOMAIN-CONTAINING PROTEIN 10"/>
    <property type="match status" value="1"/>
</dbReference>
<feature type="region of interest" description="Disordered" evidence="6">
    <location>
        <begin position="1"/>
        <end position="34"/>
    </location>
</feature>
<feature type="transmembrane region" description="Helical" evidence="7">
    <location>
        <begin position="306"/>
        <end position="329"/>
    </location>
</feature>
<evidence type="ECO:0000259" key="8">
    <source>
        <dbReference type="PROSITE" id="PS50850"/>
    </source>
</evidence>
<evidence type="ECO:0000256" key="3">
    <source>
        <dbReference type="ARBA" id="ARBA00022692"/>
    </source>
</evidence>
<feature type="compositionally biased region" description="Basic and acidic residues" evidence="6">
    <location>
        <begin position="11"/>
        <end position="34"/>
    </location>
</feature>
<dbReference type="OrthoDB" id="419616at2759"/>
<dbReference type="PANTHER" id="PTHR23504:SF3">
    <property type="entry name" value="MAJOR FACILITATOR SUPERFAMILY (MFS) PROFILE DOMAIN-CONTAINING PROTEIN"/>
    <property type="match status" value="1"/>
</dbReference>